<dbReference type="PANTHER" id="PTHR31024:SF3">
    <property type="entry name" value="C-TYPE LECTIN-RELATED"/>
    <property type="match status" value="1"/>
</dbReference>
<feature type="domain" description="VWFA" evidence="2">
    <location>
        <begin position="13"/>
        <end position="203"/>
    </location>
</feature>
<dbReference type="Pfam" id="PF00059">
    <property type="entry name" value="Lectin_C"/>
    <property type="match status" value="1"/>
</dbReference>
<dbReference type="EMBL" id="LN609528">
    <property type="protein sequence ID" value="CEF64960.1"/>
    <property type="molecule type" value="Genomic_DNA"/>
</dbReference>
<dbReference type="Pfam" id="PF00092">
    <property type="entry name" value="VWA"/>
    <property type="match status" value="2"/>
</dbReference>
<dbReference type="SUPFAM" id="SSF53300">
    <property type="entry name" value="vWA-like"/>
    <property type="match status" value="2"/>
</dbReference>
<evidence type="ECO:0000313" key="3">
    <source>
        <dbReference type="EMBL" id="CEF64960.1"/>
    </source>
</evidence>
<name>A0A090LBP7_STRRB</name>
<dbReference type="WormBase" id="SRAE_1000321300">
    <property type="protein sequence ID" value="SRP05892"/>
    <property type="gene ID" value="WBGene00259830"/>
</dbReference>
<feature type="domain" description="VWFA" evidence="2">
    <location>
        <begin position="220"/>
        <end position="390"/>
    </location>
</feature>
<dbReference type="SUPFAM" id="SSF56436">
    <property type="entry name" value="C-type lectin-like"/>
    <property type="match status" value="1"/>
</dbReference>
<dbReference type="InterPro" id="IPR016187">
    <property type="entry name" value="CTDL_fold"/>
</dbReference>
<dbReference type="InterPro" id="IPR016186">
    <property type="entry name" value="C-type_lectin-like/link_sf"/>
</dbReference>
<keyword evidence="4" id="KW-1185">Reference proteome</keyword>
<dbReference type="CTD" id="36377325"/>
<evidence type="ECO:0000313" key="6">
    <source>
        <dbReference type="WormBase" id="SRAE_1000321300"/>
    </source>
</evidence>
<dbReference type="AlphaFoldDB" id="A0A090LBP7"/>
<feature type="domain" description="C-type lectin" evidence="1">
    <location>
        <begin position="412"/>
        <end position="516"/>
    </location>
</feature>
<accession>A0A090LBP7</accession>
<reference evidence="5" key="2">
    <citation type="submission" date="2020-12" db="UniProtKB">
        <authorList>
            <consortium name="WormBaseParasite"/>
        </authorList>
    </citation>
    <scope>IDENTIFICATION</scope>
</reference>
<evidence type="ECO:0000259" key="2">
    <source>
        <dbReference type="PROSITE" id="PS50234"/>
    </source>
</evidence>
<dbReference type="SMART" id="SM00034">
    <property type="entry name" value="CLECT"/>
    <property type="match status" value="1"/>
</dbReference>
<reference evidence="3 4" key="1">
    <citation type="submission" date="2014-09" db="EMBL/GenBank/DDBJ databases">
        <authorList>
            <person name="Martin A.A."/>
        </authorList>
    </citation>
    <scope>NUCLEOTIDE SEQUENCE</scope>
    <source>
        <strain evidence="4">ED321</strain>
        <strain evidence="3">ED321 Heterogonic</strain>
    </source>
</reference>
<dbReference type="SMART" id="SM00327">
    <property type="entry name" value="VWA"/>
    <property type="match status" value="2"/>
</dbReference>
<sequence>MLVHLCYCYYDINIIITLDASEDIGNFRFAGIKATITSLLKDNLLIFKNSTSGTKVGIVYYGTSIEKTYYVNDFNSVEDVIDTIINLKFLGGESESLTTVFRDVKNIFNHETFRKVIPTWIIHFTLEPSLDCNYNDYQGACLITKELKKDGAIVTIVNLISDESIQSPTNEMGSPSYSLPADVHLVENLHKVLKNISVEKNPIDYSLRYCDRNISSLWIDIIFVIDTSINMAKEGTLSLFGTMISYLSTGFSYNTSDPFYSRLSIITAGDDVTIMTKLSDEKNLESIIKLLNLIKFTNSSTMNTYKVLENVENIIVTDKENRKEVPTMIVFMTANDNYNCNDNLPPNFCSYASRIKNRPNTFIVNIDVGSPPGMDISNDNNMLSRLVEISLDINCFCPTGFAQFISPNGITKSGECIFWQPIPAGYRSAQYACFTLGGTLADTTSMYKYIWLKNYSQNMSFWIGLNNMNGLKKFSWDNDKSLVDNVIIESLNITDNNYSHCVLRTETGTWEASKCSFATPSHSYFCQINSCDTKTNCL</sequence>
<organism evidence="3">
    <name type="scientific">Strongyloides ratti</name>
    <name type="common">Parasitic roundworm</name>
    <dbReference type="NCBI Taxonomy" id="34506"/>
    <lineage>
        <taxon>Eukaryota</taxon>
        <taxon>Metazoa</taxon>
        <taxon>Ecdysozoa</taxon>
        <taxon>Nematoda</taxon>
        <taxon>Chromadorea</taxon>
        <taxon>Rhabditida</taxon>
        <taxon>Tylenchina</taxon>
        <taxon>Panagrolaimomorpha</taxon>
        <taxon>Strongyloidoidea</taxon>
        <taxon>Strongyloididae</taxon>
        <taxon>Strongyloides</taxon>
    </lineage>
</organism>
<gene>
    <name evidence="3 5 6" type="ORF">SRAE_1000321300</name>
</gene>
<proteinExistence type="predicted"/>
<dbReference type="Proteomes" id="UP000035682">
    <property type="component" value="Unplaced"/>
</dbReference>
<dbReference type="CDD" id="cd00037">
    <property type="entry name" value="CLECT"/>
    <property type="match status" value="1"/>
</dbReference>
<dbReference type="InterPro" id="IPR001304">
    <property type="entry name" value="C-type_lectin-like"/>
</dbReference>
<dbReference type="OrthoDB" id="5859227at2759"/>
<dbReference type="PANTHER" id="PTHR31024">
    <property type="entry name" value="C-TYPE LECTIN"/>
    <property type="match status" value="1"/>
</dbReference>
<dbReference type="Gene3D" id="3.10.100.10">
    <property type="entry name" value="Mannose-Binding Protein A, subunit A"/>
    <property type="match status" value="1"/>
</dbReference>
<dbReference type="WBParaSite" id="SRAE_1000321300.1">
    <property type="protein sequence ID" value="SRAE_1000321300.1"/>
    <property type="gene ID" value="WBGene00259830"/>
</dbReference>
<dbReference type="PROSITE" id="PS50041">
    <property type="entry name" value="C_TYPE_LECTIN_2"/>
    <property type="match status" value="1"/>
</dbReference>
<dbReference type="InterPro" id="IPR036465">
    <property type="entry name" value="vWFA_dom_sf"/>
</dbReference>
<evidence type="ECO:0000313" key="4">
    <source>
        <dbReference type="Proteomes" id="UP000035682"/>
    </source>
</evidence>
<evidence type="ECO:0000259" key="1">
    <source>
        <dbReference type="PROSITE" id="PS50041"/>
    </source>
</evidence>
<keyword evidence="3" id="KW-0430">Lectin</keyword>
<evidence type="ECO:0000313" key="5">
    <source>
        <dbReference type="WBParaSite" id="SRAE_1000321300.1"/>
    </source>
</evidence>
<dbReference type="InterPro" id="IPR002035">
    <property type="entry name" value="VWF_A"/>
</dbReference>
<dbReference type="Gene3D" id="3.40.50.410">
    <property type="entry name" value="von Willebrand factor, type A domain"/>
    <property type="match status" value="2"/>
</dbReference>
<protein>
    <submittedName>
        <fullName evidence="3">C-type lectin domain and von Willebrand factor, type A domain and C-type lectin-like domain and C-type lectin fold domain-containing protein</fullName>
    </submittedName>
</protein>
<dbReference type="GO" id="GO:0030246">
    <property type="term" value="F:carbohydrate binding"/>
    <property type="evidence" value="ECO:0007669"/>
    <property type="project" value="UniProtKB-KW"/>
</dbReference>
<dbReference type="RefSeq" id="XP_024504161.1">
    <property type="nucleotide sequence ID" value="XM_024650378.1"/>
</dbReference>
<dbReference type="GeneID" id="36377325"/>
<dbReference type="PROSITE" id="PS50234">
    <property type="entry name" value="VWFA"/>
    <property type="match status" value="2"/>
</dbReference>